<dbReference type="RefSeq" id="WP_251945480.1">
    <property type="nucleotide sequence ID" value="NZ_JAMRYM010000035.1"/>
</dbReference>
<evidence type="ECO:0000313" key="1">
    <source>
        <dbReference type="EMBL" id="MCM6762718.1"/>
    </source>
</evidence>
<protein>
    <submittedName>
        <fullName evidence="1">Uncharacterized protein</fullName>
    </submittedName>
</protein>
<proteinExistence type="predicted"/>
<keyword evidence="2" id="KW-1185">Reference proteome</keyword>
<sequence>MTHEHPRRTRPRALVARLRSTRAQALIVGLFSRRRPAGGAQEAVAVIADPVTGRARVGTDAVPVYPLVLDERARDALLARFPASADPVLGAHTSGLTVAYVLERDAAWEYVTAASAARLGLAGTALAAEALAWLGRVDPVVSGGDGRFLLEAPPGREDLAASQILRADVLHDLFDEFVAGDPVVAIGHRAAMHLCGSDDLEAVEGLRVLARGLYESGDAAPVSTGLYRLGADGSVVPW</sequence>
<accession>A0A9X2ITN8</accession>
<reference evidence="1" key="1">
    <citation type="submission" date="2022-06" db="EMBL/GenBank/DDBJ databases">
        <title>Whole genome shotgun sequencing (WGS) of Rathayibacter sp. ZW T2_19, isolated from stored onions (Allium cepa).</title>
        <authorList>
            <person name="Stoll D.A."/>
            <person name="Huch M."/>
        </authorList>
    </citation>
    <scope>NUCLEOTIDE SEQUENCE</scope>
    <source>
        <strain evidence="1">ZW T2_19</strain>
    </source>
</reference>
<name>A0A9X2ITN8_9MICO</name>
<dbReference type="Proteomes" id="UP001155240">
    <property type="component" value="Unassembled WGS sequence"/>
</dbReference>
<evidence type="ECO:0000313" key="2">
    <source>
        <dbReference type="Proteomes" id="UP001155240"/>
    </source>
</evidence>
<dbReference type="AlphaFoldDB" id="A0A9X2ITN8"/>
<gene>
    <name evidence="1" type="ORF">NB037_09855</name>
</gene>
<comment type="caution">
    <text evidence="1">The sequence shown here is derived from an EMBL/GenBank/DDBJ whole genome shotgun (WGS) entry which is preliminary data.</text>
</comment>
<dbReference type="EMBL" id="JAMRYM010000035">
    <property type="protein sequence ID" value="MCM6762718.1"/>
    <property type="molecule type" value="Genomic_DNA"/>
</dbReference>
<organism evidence="1 2">
    <name type="scientific">Rathayibacter rubneri</name>
    <dbReference type="NCBI Taxonomy" id="2950106"/>
    <lineage>
        <taxon>Bacteria</taxon>
        <taxon>Bacillati</taxon>
        <taxon>Actinomycetota</taxon>
        <taxon>Actinomycetes</taxon>
        <taxon>Micrococcales</taxon>
        <taxon>Microbacteriaceae</taxon>
        <taxon>Rathayibacter</taxon>
    </lineage>
</organism>